<dbReference type="RefSeq" id="WP_068133264.1">
    <property type="nucleotide sequence ID" value="NZ_AP014924.1"/>
</dbReference>
<dbReference type="STRING" id="1555112.LIP_0254"/>
<dbReference type="Proteomes" id="UP000065807">
    <property type="component" value="Chromosome"/>
</dbReference>
<keyword evidence="2" id="KW-1185">Reference proteome</keyword>
<evidence type="ECO:0000313" key="2">
    <source>
        <dbReference type="Proteomes" id="UP000065807"/>
    </source>
</evidence>
<dbReference type="EMBL" id="AP014924">
    <property type="protein sequence ID" value="BAS26111.1"/>
    <property type="molecule type" value="Genomic_DNA"/>
</dbReference>
<name>A0A0K2SG83_LIMPI</name>
<evidence type="ECO:0008006" key="3">
    <source>
        <dbReference type="Google" id="ProtNLM"/>
    </source>
</evidence>
<reference evidence="2" key="2">
    <citation type="journal article" date="2016" name="Int. J. Syst. Evol. Microbiol.">
        <title>Complete genome sequence and cell structure of Limnochorda pilosa, a Gram-negative spore-former within the phylum Firmicutes.</title>
        <authorList>
            <person name="Watanabe M."/>
            <person name="Kojima H."/>
            <person name="Fukui M."/>
        </authorList>
    </citation>
    <scope>NUCLEOTIDE SEQUENCE [LARGE SCALE GENOMIC DNA]</scope>
    <source>
        <strain evidence="2">HC45</strain>
    </source>
</reference>
<proteinExistence type="predicted"/>
<gene>
    <name evidence="1" type="ORF">LIP_0254</name>
</gene>
<dbReference type="AlphaFoldDB" id="A0A0K2SG83"/>
<accession>A0A0K2SG83</accession>
<evidence type="ECO:0000313" key="1">
    <source>
        <dbReference type="EMBL" id="BAS26111.1"/>
    </source>
</evidence>
<sequence>MRTRRIFLLSLLVLTVLAVIDGYAGSPSASWGWRDFARMGSQQVVGGSAHASVSGRASASLPEGGVVTIANPRGSIRVTGEDRQDVAIDYTITVFAEKEEQAAAYVGPLRVEAAREGDGISLDVIEPGARPQGVAGISVDYEIRMPRRGRVDLSNAFGSVDVQGVAGPSRVDNQYKETDIRRVEGDWDVHGRFAPVRVAGVGGSLKIDGGYGAAQVSQVAGPVTGGFEFGAVEVEGAAALDLKSSYGAVQADRIRGPLRLELSFSGAEIGRLTHDLQVSGRYGDVSVDLDPAAPGFRIDAETRGGQLWNRIGALQGRAVSRSGDRSRFEAVLGDGSRQLRISLRNGSITLRQ</sequence>
<reference evidence="2" key="1">
    <citation type="submission" date="2015-07" db="EMBL/GenBank/DDBJ databases">
        <title>Complete genome sequence and phylogenetic analysis of Limnochorda pilosa.</title>
        <authorList>
            <person name="Watanabe M."/>
            <person name="Kojima H."/>
            <person name="Fukui M."/>
        </authorList>
    </citation>
    <scope>NUCLEOTIDE SEQUENCE [LARGE SCALE GENOMIC DNA]</scope>
    <source>
        <strain evidence="2">HC45</strain>
    </source>
</reference>
<protein>
    <recommendedName>
        <fullName evidence="3">Adhesin domain-containing protein</fullName>
    </recommendedName>
</protein>
<dbReference type="KEGG" id="lpil:LIP_0254"/>
<organism evidence="1 2">
    <name type="scientific">Limnochorda pilosa</name>
    <dbReference type="NCBI Taxonomy" id="1555112"/>
    <lineage>
        <taxon>Bacteria</taxon>
        <taxon>Bacillati</taxon>
        <taxon>Bacillota</taxon>
        <taxon>Limnochordia</taxon>
        <taxon>Limnochordales</taxon>
        <taxon>Limnochordaceae</taxon>
        <taxon>Limnochorda</taxon>
    </lineage>
</organism>
<dbReference type="OrthoDB" id="3252095at2"/>